<keyword evidence="1" id="KW-0472">Membrane</keyword>
<dbReference type="CDD" id="cd10959">
    <property type="entry name" value="CE4_NodB_like_3"/>
    <property type="match status" value="1"/>
</dbReference>
<keyword evidence="1" id="KW-1133">Transmembrane helix</keyword>
<dbReference type="InterPro" id="IPR050248">
    <property type="entry name" value="Polysacc_deacetylase_ArnD"/>
</dbReference>
<dbReference type="Gene3D" id="3.20.20.370">
    <property type="entry name" value="Glycoside hydrolase/deacetylase"/>
    <property type="match status" value="1"/>
</dbReference>
<organism evidence="3 4">
    <name type="scientific">Rossellomorea oryzaecorticis</name>
    <dbReference type="NCBI Taxonomy" id="1396505"/>
    <lineage>
        <taxon>Bacteria</taxon>
        <taxon>Bacillati</taxon>
        <taxon>Bacillota</taxon>
        <taxon>Bacilli</taxon>
        <taxon>Bacillales</taxon>
        <taxon>Bacillaceae</taxon>
        <taxon>Rossellomorea</taxon>
    </lineage>
</organism>
<protein>
    <submittedName>
        <fullName evidence="3">Polysaccharide deacetylase family protein</fullName>
    </submittedName>
</protein>
<sequence>MILIIGIFGIYSILSTIVIRWMNVKVIRRVPHDHTIALTFDDGPHPVYTLELLDLLKRHGVKATFFVVGENAEKNKEVIKRIQAEGHSLGLHHYRHVSSWFLSPLGLKKQLERTSEVLKRLTGEETRLYRPPWGHLNLFSLFLSKHYRIVMWSHIFKDWKVKECKEHLLHRLRNADSRGSIFVLHDNGATLGADEEAPRYMLECLDAFIEDALNRNIRFISLDDAS</sequence>
<keyword evidence="4" id="KW-1185">Reference proteome</keyword>
<comment type="caution">
    <text evidence="3">The sequence shown here is derived from an EMBL/GenBank/DDBJ whole genome shotgun (WGS) entry which is preliminary data.</text>
</comment>
<dbReference type="PANTHER" id="PTHR10587:SF137">
    <property type="entry name" value="4-DEOXY-4-FORMAMIDO-L-ARABINOSE-PHOSPHOUNDECAPRENOL DEFORMYLASE ARND-RELATED"/>
    <property type="match status" value="1"/>
</dbReference>
<gene>
    <name evidence="3" type="ORF">AAEO50_17200</name>
</gene>
<dbReference type="Pfam" id="PF01522">
    <property type="entry name" value="Polysacc_deac_1"/>
    <property type="match status" value="1"/>
</dbReference>
<dbReference type="PROSITE" id="PS51677">
    <property type="entry name" value="NODB"/>
    <property type="match status" value="1"/>
</dbReference>
<accession>A0ABU9KDB1</accession>
<dbReference type="RefSeq" id="WP_341985540.1">
    <property type="nucleotide sequence ID" value="NZ_JBBYAF010000040.1"/>
</dbReference>
<reference evidence="3 4" key="1">
    <citation type="submission" date="2024-04" db="EMBL/GenBank/DDBJ databases">
        <title>Bacillus oryzaecorticis sp. nov., a moderately halophilic bacterium isolated from rice husks.</title>
        <authorList>
            <person name="Zhu H.-S."/>
        </authorList>
    </citation>
    <scope>NUCLEOTIDE SEQUENCE [LARGE SCALE GENOMIC DNA]</scope>
    <source>
        <strain evidence="3 4">ZC255</strain>
    </source>
</reference>
<keyword evidence="1" id="KW-0812">Transmembrane</keyword>
<feature type="domain" description="NodB homology" evidence="2">
    <location>
        <begin position="34"/>
        <end position="220"/>
    </location>
</feature>
<dbReference type="SUPFAM" id="SSF88713">
    <property type="entry name" value="Glycoside hydrolase/deacetylase"/>
    <property type="match status" value="1"/>
</dbReference>
<evidence type="ECO:0000313" key="4">
    <source>
        <dbReference type="Proteomes" id="UP001389717"/>
    </source>
</evidence>
<dbReference type="EMBL" id="JBBYAF010000040">
    <property type="protein sequence ID" value="MEL3974023.1"/>
    <property type="molecule type" value="Genomic_DNA"/>
</dbReference>
<dbReference type="Proteomes" id="UP001389717">
    <property type="component" value="Unassembled WGS sequence"/>
</dbReference>
<proteinExistence type="predicted"/>
<evidence type="ECO:0000259" key="2">
    <source>
        <dbReference type="PROSITE" id="PS51677"/>
    </source>
</evidence>
<dbReference type="InterPro" id="IPR011330">
    <property type="entry name" value="Glyco_hydro/deAcase_b/a-brl"/>
</dbReference>
<feature type="transmembrane region" description="Helical" evidence="1">
    <location>
        <begin position="6"/>
        <end position="22"/>
    </location>
</feature>
<dbReference type="PANTHER" id="PTHR10587">
    <property type="entry name" value="GLYCOSYL TRANSFERASE-RELATED"/>
    <property type="match status" value="1"/>
</dbReference>
<name>A0ABU9KDB1_9BACI</name>
<evidence type="ECO:0000313" key="3">
    <source>
        <dbReference type="EMBL" id="MEL3974023.1"/>
    </source>
</evidence>
<evidence type="ECO:0000256" key="1">
    <source>
        <dbReference type="SAM" id="Phobius"/>
    </source>
</evidence>
<dbReference type="InterPro" id="IPR002509">
    <property type="entry name" value="NODB_dom"/>
</dbReference>